<reference evidence="7 8" key="1">
    <citation type="submission" date="2024-01" db="EMBL/GenBank/DDBJ databases">
        <title>The complete chloroplast genome sequence of Lithospermum erythrorhizon: insights into the phylogenetic relationship among Boraginaceae species and the maternal lineages of purple gromwells.</title>
        <authorList>
            <person name="Okada T."/>
            <person name="Watanabe K."/>
        </authorList>
    </citation>
    <scope>NUCLEOTIDE SEQUENCE [LARGE SCALE GENOMIC DNA]</scope>
</reference>
<organism evidence="7 8">
    <name type="scientific">Lithospermum erythrorhizon</name>
    <name type="common">Purple gromwell</name>
    <name type="synonym">Lithospermum officinale var. erythrorhizon</name>
    <dbReference type="NCBI Taxonomy" id="34254"/>
    <lineage>
        <taxon>Eukaryota</taxon>
        <taxon>Viridiplantae</taxon>
        <taxon>Streptophyta</taxon>
        <taxon>Embryophyta</taxon>
        <taxon>Tracheophyta</taxon>
        <taxon>Spermatophyta</taxon>
        <taxon>Magnoliopsida</taxon>
        <taxon>eudicotyledons</taxon>
        <taxon>Gunneridae</taxon>
        <taxon>Pentapetalae</taxon>
        <taxon>asterids</taxon>
        <taxon>lamiids</taxon>
        <taxon>Boraginales</taxon>
        <taxon>Boraginaceae</taxon>
        <taxon>Boraginoideae</taxon>
        <taxon>Lithospermeae</taxon>
        <taxon>Lithospermum</taxon>
    </lineage>
</organism>
<dbReference type="SUPFAM" id="SSF63829">
    <property type="entry name" value="Calcium-dependent phosphotriesterase"/>
    <property type="match status" value="1"/>
</dbReference>
<evidence type="ECO:0000256" key="2">
    <source>
        <dbReference type="ARBA" id="ARBA00009191"/>
    </source>
</evidence>
<sequence>MNYRDGCGDLMNSISREHTCGRPLGLRFNEDTGDLYIADAYMGLLVVGPNGGVATQVATQAQGIPFGFTNSLDIDKRTGIIYFTDSSTRYQRRNHISVIVSGDNSGRLMKFDPESKQVTILLNDLKFPNGVALSENGDFILVAETTTCKILKVWLQDSKAGNVEVIEELPGFPDNIKRNHNGEFWVGINSKRGKLLKWAISNSWLQKNVLKLPFDSTKVHSYLADFAGNGMGIRLNKNGNVVEIIEGGWKHVSEVEEKYGSLWVGSVKRPFAIKMHIS</sequence>
<keyword evidence="4" id="KW-0732">Signal</keyword>
<evidence type="ECO:0000256" key="4">
    <source>
        <dbReference type="ARBA" id="ARBA00022729"/>
    </source>
</evidence>
<comment type="caution">
    <text evidence="7">The sequence shown here is derived from an EMBL/GenBank/DDBJ whole genome shotgun (WGS) entry which is preliminary data.</text>
</comment>
<dbReference type="GO" id="GO:0005773">
    <property type="term" value="C:vacuole"/>
    <property type="evidence" value="ECO:0007669"/>
    <property type="project" value="UniProtKB-SubCell"/>
</dbReference>
<comment type="subcellular location">
    <subcellularLocation>
        <location evidence="1">Vacuole</location>
    </subcellularLocation>
</comment>
<evidence type="ECO:0000256" key="1">
    <source>
        <dbReference type="ARBA" id="ARBA00004116"/>
    </source>
</evidence>
<evidence type="ECO:0000256" key="5">
    <source>
        <dbReference type="ARBA" id="ARBA00023180"/>
    </source>
</evidence>
<dbReference type="GO" id="GO:0012505">
    <property type="term" value="C:endomembrane system"/>
    <property type="evidence" value="ECO:0007669"/>
    <property type="project" value="TreeGrafter"/>
</dbReference>
<keyword evidence="8" id="KW-1185">Reference proteome</keyword>
<evidence type="ECO:0000256" key="3">
    <source>
        <dbReference type="ARBA" id="ARBA00022554"/>
    </source>
</evidence>
<dbReference type="PANTHER" id="PTHR10426:SF79">
    <property type="entry name" value="PROTEIN STRICTOSIDINE SYNTHASE-LIKE 2"/>
    <property type="match status" value="1"/>
</dbReference>
<dbReference type="GO" id="GO:0016787">
    <property type="term" value="F:hydrolase activity"/>
    <property type="evidence" value="ECO:0007669"/>
    <property type="project" value="TreeGrafter"/>
</dbReference>
<name>A0AAV3QEN0_LITER</name>
<keyword evidence="5" id="KW-0325">Glycoprotein</keyword>
<evidence type="ECO:0000259" key="6">
    <source>
        <dbReference type="Pfam" id="PF03088"/>
    </source>
</evidence>
<comment type="similarity">
    <text evidence="2">Belongs to the strictosidine synthase family.</text>
</comment>
<gene>
    <name evidence="7" type="ORF">LIER_18270</name>
</gene>
<dbReference type="Pfam" id="PF03088">
    <property type="entry name" value="Str_synth"/>
    <property type="match status" value="1"/>
</dbReference>
<dbReference type="FunFam" id="2.120.10.30:FF:000032">
    <property type="entry name" value="Protein STRICTOSIDINE SYNTHASE-LIKE 13"/>
    <property type="match status" value="1"/>
</dbReference>
<protein>
    <recommendedName>
        <fullName evidence="6">Strictosidine synthase conserved region domain-containing protein</fullName>
    </recommendedName>
</protein>
<dbReference type="AlphaFoldDB" id="A0AAV3QEN0"/>
<evidence type="ECO:0000313" key="8">
    <source>
        <dbReference type="Proteomes" id="UP001454036"/>
    </source>
</evidence>
<dbReference type="InterPro" id="IPR011042">
    <property type="entry name" value="6-blade_b-propeller_TolB-like"/>
</dbReference>
<dbReference type="EMBL" id="BAABME010004363">
    <property type="protein sequence ID" value="GAA0162098.1"/>
    <property type="molecule type" value="Genomic_DNA"/>
</dbReference>
<dbReference type="Gene3D" id="2.120.10.30">
    <property type="entry name" value="TolB, C-terminal domain"/>
    <property type="match status" value="1"/>
</dbReference>
<evidence type="ECO:0000313" key="7">
    <source>
        <dbReference type="EMBL" id="GAA0162098.1"/>
    </source>
</evidence>
<proteinExistence type="inferred from homology"/>
<dbReference type="InterPro" id="IPR018119">
    <property type="entry name" value="Strictosidine_synth_cons-reg"/>
</dbReference>
<keyword evidence="3" id="KW-0926">Vacuole</keyword>
<dbReference type="PANTHER" id="PTHR10426">
    <property type="entry name" value="STRICTOSIDINE SYNTHASE-RELATED"/>
    <property type="match status" value="1"/>
</dbReference>
<accession>A0AAV3QEN0</accession>
<feature type="domain" description="Strictosidine synthase conserved region" evidence="6">
    <location>
        <begin position="70"/>
        <end position="157"/>
    </location>
</feature>
<dbReference type="Proteomes" id="UP001454036">
    <property type="component" value="Unassembled WGS sequence"/>
</dbReference>